<sequence length="212" mass="24416">MANSSEIPDYDKPSTDDSISVKIICLGDSAVGKSKLVERFLMDEYQPQQLSTYALTMFKKKTEVNGKAVNVDFWDTAGQERFSNMHPSYYHQAHACILVFDISRKITYKNLSNWYKELREARAEIPCLCVANKIDIDYNVTKKKFNFSQKHKMPFYFVSASDGTNVVKVFKDTIKAAVAYKSNSTDFMDIVMKELEYYEKNDKSEDSGFDKD</sequence>
<dbReference type="InterPro" id="IPR027417">
    <property type="entry name" value="P-loop_NTPase"/>
</dbReference>
<dbReference type="SMART" id="SM00175">
    <property type="entry name" value="RAB"/>
    <property type="match status" value="1"/>
</dbReference>
<dbReference type="NCBIfam" id="TIGR00231">
    <property type="entry name" value="small_GTP"/>
    <property type="match status" value="1"/>
</dbReference>
<dbReference type="PRINTS" id="PR00449">
    <property type="entry name" value="RASTRNSFRMNG"/>
</dbReference>
<dbReference type="InterPro" id="IPR001806">
    <property type="entry name" value="Small_GTPase"/>
</dbReference>
<comment type="caution">
    <text evidence="3">The sequence shown here is derived from an EMBL/GenBank/DDBJ whole genome shotgun (WGS) entry which is preliminary data.</text>
</comment>
<accession>A0A7I8VRH8</accession>
<name>A0A7I8VRH8_9ANNE</name>
<comment type="similarity">
    <text evidence="1">Belongs to the small GTPase superfamily. Rab family.</text>
</comment>
<dbReference type="Proteomes" id="UP000549394">
    <property type="component" value="Unassembled WGS sequence"/>
</dbReference>
<dbReference type="SMART" id="SM00176">
    <property type="entry name" value="RAN"/>
    <property type="match status" value="1"/>
</dbReference>
<dbReference type="OrthoDB" id="48625at2759"/>
<dbReference type="GO" id="GO:0005525">
    <property type="term" value="F:GTP binding"/>
    <property type="evidence" value="ECO:0007669"/>
    <property type="project" value="InterPro"/>
</dbReference>
<dbReference type="EMBL" id="CAJFCJ010000007">
    <property type="protein sequence ID" value="CAD5117196.1"/>
    <property type="molecule type" value="Genomic_DNA"/>
</dbReference>
<dbReference type="InterPro" id="IPR005225">
    <property type="entry name" value="Small_GTP-bd"/>
</dbReference>
<dbReference type="PROSITE" id="PS51419">
    <property type="entry name" value="RAB"/>
    <property type="match status" value="1"/>
</dbReference>
<dbReference type="GO" id="GO:0003924">
    <property type="term" value="F:GTPase activity"/>
    <property type="evidence" value="ECO:0007669"/>
    <property type="project" value="InterPro"/>
</dbReference>
<dbReference type="SUPFAM" id="SSF52540">
    <property type="entry name" value="P-loop containing nucleoside triphosphate hydrolases"/>
    <property type="match status" value="1"/>
</dbReference>
<evidence type="ECO:0000256" key="2">
    <source>
        <dbReference type="ARBA" id="ARBA00022741"/>
    </source>
</evidence>
<evidence type="ECO:0000313" key="3">
    <source>
        <dbReference type="EMBL" id="CAD5117196.1"/>
    </source>
</evidence>
<protein>
    <submittedName>
        <fullName evidence="3">DgyrCDS5992</fullName>
    </submittedName>
</protein>
<reference evidence="3 4" key="1">
    <citation type="submission" date="2020-08" db="EMBL/GenBank/DDBJ databases">
        <authorList>
            <person name="Hejnol A."/>
        </authorList>
    </citation>
    <scope>NUCLEOTIDE SEQUENCE [LARGE SCALE GENOMIC DNA]</scope>
</reference>
<dbReference type="Gene3D" id="3.40.50.300">
    <property type="entry name" value="P-loop containing nucleotide triphosphate hydrolases"/>
    <property type="match status" value="1"/>
</dbReference>
<evidence type="ECO:0000313" key="4">
    <source>
        <dbReference type="Proteomes" id="UP000549394"/>
    </source>
</evidence>
<gene>
    <name evidence="3" type="ORF">DGYR_LOCUS5750</name>
</gene>
<dbReference type="Pfam" id="PF00071">
    <property type="entry name" value="Ras"/>
    <property type="match status" value="1"/>
</dbReference>
<keyword evidence="2" id="KW-0547">Nucleotide-binding</keyword>
<proteinExistence type="inferred from homology"/>
<dbReference type="SMART" id="SM00173">
    <property type="entry name" value="RAS"/>
    <property type="match status" value="1"/>
</dbReference>
<dbReference type="SMART" id="SM00174">
    <property type="entry name" value="RHO"/>
    <property type="match status" value="1"/>
</dbReference>
<dbReference type="AlphaFoldDB" id="A0A7I8VRH8"/>
<dbReference type="PANTHER" id="PTHR47978">
    <property type="match status" value="1"/>
</dbReference>
<organism evidence="3 4">
    <name type="scientific">Dimorphilus gyrociliatus</name>
    <dbReference type="NCBI Taxonomy" id="2664684"/>
    <lineage>
        <taxon>Eukaryota</taxon>
        <taxon>Metazoa</taxon>
        <taxon>Spiralia</taxon>
        <taxon>Lophotrochozoa</taxon>
        <taxon>Annelida</taxon>
        <taxon>Polychaeta</taxon>
        <taxon>Polychaeta incertae sedis</taxon>
        <taxon>Dinophilidae</taxon>
        <taxon>Dimorphilus</taxon>
    </lineage>
</organism>
<evidence type="ECO:0000256" key="1">
    <source>
        <dbReference type="ARBA" id="ARBA00006270"/>
    </source>
</evidence>
<dbReference type="FunFam" id="3.40.50.300:FF:001656">
    <property type="entry name" value="Rab11B GTPase, putative"/>
    <property type="match status" value="1"/>
</dbReference>
<keyword evidence="4" id="KW-1185">Reference proteome</keyword>